<dbReference type="Pfam" id="PF20700">
    <property type="entry name" value="Mutator"/>
    <property type="match status" value="1"/>
</dbReference>
<reference evidence="2" key="1">
    <citation type="submission" date="2024-04" db="EMBL/GenBank/DDBJ databases">
        <authorList>
            <consortium name="Molecular Ecology Group"/>
        </authorList>
    </citation>
    <scope>NUCLEOTIDE SEQUENCE</scope>
</reference>
<gene>
    <name evidence="2" type="ORF">LPLAT_LOCUS5560</name>
</gene>
<dbReference type="InterPro" id="IPR049012">
    <property type="entry name" value="Mutator_transp_dom"/>
</dbReference>
<keyword evidence="3" id="KW-1185">Reference proteome</keyword>
<protein>
    <recommendedName>
        <fullName evidence="1">Mutator-like transposase domain-containing protein</fullName>
    </recommendedName>
</protein>
<accession>A0AAV2MYN1</accession>
<feature type="domain" description="Mutator-like transposase" evidence="1">
    <location>
        <begin position="14"/>
        <end position="152"/>
    </location>
</feature>
<evidence type="ECO:0000259" key="1">
    <source>
        <dbReference type="Pfam" id="PF20700"/>
    </source>
</evidence>
<evidence type="ECO:0000313" key="2">
    <source>
        <dbReference type="EMBL" id="CAL1672156.1"/>
    </source>
</evidence>
<dbReference type="Proteomes" id="UP001497644">
    <property type="component" value="Unassembled WGS sequence"/>
</dbReference>
<organism evidence="2 3">
    <name type="scientific">Lasius platythorax</name>
    <dbReference type="NCBI Taxonomy" id="488582"/>
    <lineage>
        <taxon>Eukaryota</taxon>
        <taxon>Metazoa</taxon>
        <taxon>Ecdysozoa</taxon>
        <taxon>Arthropoda</taxon>
        <taxon>Hexapoda</taxon>
        <taxon>Insecta</taxon>
        <taxon>Pterygota</taxon>
        <taxon>Neoptera</taxon>
        <taxon>Endopterygota</taxon>
        <taxon>Hymenoptera</taxon>
        <taxon>Apocrita</taxon>
        <taxon>Aculeata</taxon>
        <taxon>Formicoidea</taxon>
        <taxon>Formicidae</taxon>
        <taxon>Formicinae</taxon>
        <taxon>Lasius</taxon>
        <taxon>Lasius</taxon>
    </lineage>
</organism>
<proteinExistence type="predicted"/>
<dbReference type="EMBL" id="CAXIPU020000446">
    <property type="protein sequence ID" value="CAL1672156.1"/>
    <property type="molecule type" value="Genomic_DNA"/>
</dbReference>
<name>A0AAV2MYN1_9HYME</name>
<dbReference type="AlphaFoldDB" id="A0AAV2MYN1"/>
<sequence>MKTLTPTESSIIWRDVELSNSLFSPNICGVFIVKKLYLWQTERETRRGLASILQVRCHKCLLLNIVNTSKKHSSLDGSMNRFDVNSRIVLGIMHAGMGWTHLNKILSCLNIPTISFSTLKRYEQEIGPLVEKVAKESCVKAAALERNLTIKDAATIEQFLPKDL</sequence>
<evidence type="ECO:0000313" key="3">
    <source>
        <dbReference type="Proteomes" id="UP001497644"/>
    </source>
</evidence>
<comment type="caution">
    <text evidence="2">The sequence shown here is derived from an EMBL/GenBank/DDBJ whole genome shotgun (WGS) entry which is preliminary data.</text>
</comment>